<gene>
    <name evidence="3" type="ORF">TSOC_013381</name>
</gene>
<keyword evidence="4" id="KW-1185">Reference proteome</keyword>
<keyword evidence="2" id="KW-0472">Membrane</keyword>
<evidence type="ECO:0000313" key="3">
    <source>
        <dbReference type="EMBL" id="PNH00776.1"/>
    </source>
</evidence>
<feature type="transmembrane region" description="Helical" evidence="2">
    <location>
        <begin position="161"/>
        <end position="179"/>
    </location>
</feature>
<feature type="region of interest" description="Disordered" evidence="1">
    <location>
        <begin position="265"/>
        <end position="335"/>
    </location>
</feature>
<keyword evidence="2" id="KW-1133">Transmembrane helix</keyword>
<feature type="compositionally biased region" description="Gly residues" evidence="1">
    <location>
        <begin position="694"/>
        <end position="706"/>
    </location>
</feature>
<sequence length="825" mass="85468">MPPASHHPPASSPPAASPSRPAAVRGRPEPLSFSRWLARRAYAADLPLLLLELLLISALYRSQQLFRRMCLPVGGGPHAALQELPLEPAAHRADALLVAFPCRASYAGRLLYVLRTGAEVDPRVPLRLTDWGNAGYTLVRLLALAVALAAPWLYERTRHGLFFATTAATFLGAIASALWTPHPLLPLVASAFTLQRPSALYFSWRAVAMLRCHTTCHLSAVKAGVFFVAVAVLPYMVARVWEHLSLRPQYRAYLHRCDGGSGGVARRLATAGSSSHAPKEPLRWQQQQQPGSRTALSVPTTNAAPQSGAADDERGSAARRSRPRQRAAGHHGPERQRLHPISAVCVEGCVHLLLTLRWVEGGGEDGSEEGGSYGSSGAGGGAIVHHTILQQAAAAAADGIDGGAVSLAVRQLLADALSHNTPSCTKQRPHCAVVWPPAVALAAAEQDDGGADGSGGSIKASQQQLSTGGAEVLVLLPAALLRGQGAVRCVVAGPTGRQQGQKVHVDVTVDIAAGNLRPAEPRPGGGTGWSPRMMAGQPLVSLPLLVLPHAAAAEVRQLYGNPLGGGLQDALDGLLRAAAAAAADRGACARLLAGANEGAAAAPSAAAAIAASGLTGMVYDMGDLLQLPYYISRVTPPPPDDLLSFLASHGMPACLRAGLQALRCAGVQLAEEEEAALLAEAAARAGQPTAEGDAGLGRQGGAGTNGAAGSASCMEPGRGEAQRASAVRPAVCESPAGAQAEAYADAPAVGSGGRPMKQPLPIQPAGPLWWLRVLLLGFSPPGLERSYQAFKAAQCRSLDRLALVLLLVFRLLALMPNLQAVLSGT</sequence>
<feature type="region of interest" description="Disordered" evidence="1">
    <location>
        <begin position="689"/>
        <end position="716"/>
    </location>
</feature>
<feature type="non-terminal residue" evidence="3">
    <location>
        <position position="825"/>
    </location>
</feature>
<dbReference type="EMBL" id="PGGS01001174">
    <property type="protein sequence ID" value="PNH00776.1"/>
    <property type="molecule type" value="Genomic_DNA"/>
</dbReference>
<reference evidence="3 4" key="1">
    <citation type="journal article" date="2017" name="Mol. Biol. Evol.">
        <title>The 4-celled Tetrabaena socialis nuclear genome reveals the essential components for genetic control of cell number at the origin of multicellularity in the volvocine lineage.</title>
        <authorList>
            <person name="Featherston J."/>
            <person name="Arakaki Y."/>
            <person name="Hanschen E.R."/>
            <person name="Ferris P.J."/>
            <person name="Michod R.E."/>
            <person name="Olson B.J.S.C."/>
            <person name="Nozaki H."/>
            <person name="Durand P.M."/>
        </authorList>
    </citation>
    <scope>NUCLEOTIDE SEQUENCE [LARGE SCALE GENOMIC DNA]</scope>
    <source>
        <strain evidence="3 4">NIES-571</strain>
    </source>
</reference>
<name>A0A2J7ZKH8_9CHLO</name>
<feature type="compositionally biased region" description="Polar residues" evidence="1">
    <location>
        <begin position="284"/>
        <end position="305"/>
    </location>
</feature>
<keyword evidence="2" id="KW-0812">Transmembrane</keyword>
<feature type="transmembrane region" description="Helical" evidence="2">
    <location>
        <begin position="41"/>
        <end position="60"/>
    </location>
</feature>
<feature type="compositionally biased region" description="Basic residues" evidence="1">
    <location>
        <begin position="317"/>
        <end position="329"/>
    </location>
</feature>
<protein>
    <submittedName>
        <fullName evidence="3">Uncharacterized protein</fullName>
    </submittedName>
</protein>
<comment type="caution">
    <text evidence="3">The sequence shown here is derived from an EMBL/GenBank/DDBJ whole genome shotgun (WGS) entry which is preliminary data.</text>
</comment>
<proteinExistence type="predicted"/>
<dbReference type="AlphaFoldDB" id="A0A2J7ZKH8"/>
<feature type="region of interest" description="Disordered" evidence="1">
    <location>
        <begin position="1"/>
        <end position="26"/>
    </location>
</feature>
<feature type="compositionally biased region" description="Pro residues" evidence="1">
    <location>
        <begin position="1"/>
        <end position="16"/>
    </location>
</feature>
<evidence type="ECO:0000256" key="2">
    <source>
        <dbReference type="SAM" id="Phobius"/>
    </source>
</evidence>
<accession>A0A2J7ZKH8</accession>
<evidence type="ECO:0000256" key="1">
    <source>
        <dbReference type="SAM" id="MobiDB-lite"/>
    </source>
</evidence>
<organism evidence="3 4">
    <name type="scientific">Tetrabaena socialis</name>
    <dbReference type="NCBI Taxonomy" id="47790"/>
    <lineage>
        <taxon>Eukaryota</taxon>
        <taxon>Viridiplantae</taxon>
        <taxon>Chlorophyta</taxon>
        <taxon>core chlorophytes</taxon>
        <taxon>Chlorophyceae</taxon>
        <taxon>CS clade</taxon>
        <taxon>Chlamydomonadales</taxon>
        <taxon>Tetrabaenaceae</taxon>
        <taxon>Tetrabaena</taxon>
    </lineage>
</organism>
<dbReference type="OrthoDB" id="552506at2759"/>
<dbReference type="Proteomes" id="UP000236333">
    <property type="component" value="Unassembled WGS sequence"/>
</dbReference>
<evidence type="ECO:0000313" key="4">
    <source>
        <dbReference type="Proteomes" id="UP000236333"/>
    </source>
</evidence>